<organism evidence="2 3">
    <name type="scientific">Aurantimicrobium photophilum</name>
    <dbReference type="NCBI Taxonomy" id="1987356"/>
    <lineage>
        <taxon>Bacteria</taxon>
        <taxon>Bacillati</taxon>
        <taxon>Actinomycetota</taxon>
        <taxon>Actinomycetes</taxon>
        <taxon>Micrococcales</taxon>
        <taxon>Microbacteriaceae</taxon>
        <taxon>Aurantimicrobium</taxon>
    </lineage>
</organism>
<dbReference type="PIRSF" id="PIRSF037395">
    <property type="entry name" value="UCP037395_ABCper"/>
    <property type="match status" value="1"/>
</dbReference>
<feature type="transmembrane region" description="Helical" evidence="1">
    <location>
        <begin position="230"/>
        <end position="250"/>
    </location>
</feature>
<dbReference type="KEGG" id="aum:AURMO_00102"/>
<feature type="transmembrane region" description="Helical" evidence="1">
    <location>
        <begin position="39"/>
        <end position="59"/>
    </location>
</feature>
<keyword evidence="3" id="KW-1185">Reference proteome</keyword>
<dbReference type="EMBL" id="CP023994">
    <property type="protein sequence ID" value="AWR20725.1"/>
    <property type="molecule type" value="Genomic_DNA"/>
</dbReference>
<feature type="transmembrane region" description="Helical" evidence="1">
    <location>
        <begin position="110"/>
        <end position="129"/>
    </location>
</feature>
<evidence type="ECO:0000313" key="2">
    <source>
        <dbReference type="EMBL" id="AWR20725.1"/>
    </source>
</evidence>
<protein>
    <recommendedName>
        <fullName evidence="4">ECF transporter S component</fullName>
    </recommendedName>
</protein>
<dbReference type="InterPro" id="IPR017196">
    <property type="entry name" value="ECF_substrate-spec_UCP037395"/>
</dbReference>
<feature type="transmembrane region" description="Helical" evidence="1">
    <location>
        <begin position="135"/>
        <end position="155"/>
    </location>
</feature>
<evidence type="ECO:0000313" key="3">
    <source>
        <dbReference type="Proteomes" id="UP000246894"/>
    </source>
</evidence>
<sequence precursor="true">MIERLNVKNGFVLLATVLAASAFAWPLFATALPQQAQAAVPVVVFALVPALIVVISLLLDGAVSSSKTLALLGLLAAVGAAVRIASTGVGGFEAVFIILILGGRAYGARFGFLLGMLTIALSSILWGGFGPWTAFQMFAAGWVGAGAGLIPGRITCVADKAARRREITWLIAYGVIASYLFGALMNLWFWPFGVGPETSISYLPAGSLPDNLSRFGVYTLVTSTLTWDTVRALTTGIGLALIGVPALKALRRAKL</sequence>
<feature type="transmembrane region" description="Helical" evidence="1">
    <location>
        <begin position="71"/>
        <end position="101"/>
    </location>
</feature>
<name>A0A2Z3RUX6_9MICO</name>
<feature type="transmembrane region" description="Helical" evidence="1">
    <location>
        <begin position="12"/>
        <end position="32"/>
    </location>
</feature>
<evidence type="ECO:0000256" key="1">
    <source>
        <dbReference type="SAM" id="Phobius"/>
    </source>
</evidence>
<keyword evidence="1" id="KW-0812">Transmembrane</keyword>
<gene>
    <name evidence="2" type="ORF">AURMO_00102</name>
</gene>
<keyword evidence="1" id="KW-0472">Membrane</keyword>
<keyword evidence="1" id="KW-1133">Transmembrane helix</keyword>
<dbReference type="AlphaFoldDB" id="A0A2Z3RUX6"/>
<proteinExistence type="predicted"/>
<reference evidence="2 3" key="1">
    <citation type="submission" date="2017-10" db="EMBL/GenBank/DDBJ databases">
        <title>Genome of an Actinobacterium that displays light-enhanced growth.</title>
        <authorList>
            <person name="Maresca J.A."/>
            <person name="Hempel P."/>
            <person name="Shevchenko O."/>
            <person name="Miller K.J."/>
            <person name="Hahn M.W."/>
        </authorList>
    </citation>
    <scope>NUCLEOTIDE SEQUENCE [LARGE SCALE GENOMIC DNA]</scope>
    <source>
        <strain evidence="2 3">MWH-Mo1</strain>
    </source>
</reference>
<dbReference type="Gene3D" id="1.10.1760.20">
    <property type="match status" value="1"/>
</dbReference>
<dbReference type="OrthoDB" id="501320at2"/>
<feature type="transmembrane region" description="Helical" evidence="1">
    <location>
        <begin position="167"/>
        <end position="189"/>
    </location>
</feature>
<dbReference type="RefSeq" id="WP_110232651.1">
    <property type="nucleotide sequence ID" value="NZ_CP023994.1"/>
</dbReference>
<dbReference type="Proteomes" id="UP000246894">
    <property type="component" value="Chromosome"/>
</dbReference>
<evidence type="ECO:0008006" key="4">
    <source>
        <dbReference type="Google" id="ProtNLM"/>
    </source>
</evidence>
<accession>A0A2Z3RUX6</accession>